<dbReference type="EMBL" id="MFPX01000018">
    <property type="protein sequence ID" value="OGH66444.1"/>
    <property type="molecule type" value="Genomic_DNA"/>
</dbReference>
<dbReference type="STRING" id="1798676.A3B90_00340"/>
<gene>
    <name evidence="1" type="ORF">A3B90_00340</name>
</gene>
<dbReference type="Proteomes" id="UP000178742">
    <property type="component" value="Unassembled WGS sequence"/>
</dbReference>
<comment type="caution">
    <text evidence="1">The sequence shown here is derived from an EMBL/GenBank/DDBJ whole genome shotgun (WGS) entry which is preliminary data.</text>
</comment>
<proteinExistence type="predicted"/>
<evidence type="ECO:0000313" key="1">
    <source>
        <dbReference type="EMBL" id="OGH66444.1"/>
    </source>
</evidence>
<dbReference type="AlphaFoldDB" id="A0A1F6M4A1"/>
<sequence length="337" mass="39180">MRFVINTNYEAAGTKVCVDDLIPRLTAAGHSVTRNDWQGYKNYDVALFMAPDSKVDEAKSINPQIITGIMDPKLTLKRQREESRRADFVLVSSLEQRDIFYAYNKNIVIYFMFPHVPPQEKLHVEIGKETPVKIGYHGNKLHLHCMKTLSAALDELSEKYTIEFRPVYNVKKLGLWKLNRPKKCPVVDVQWSDKTFYNDLHACDIGVVPSMIPVPNLRGKIFTRTLWSYIHNTIGYFRDDYIVRFKYSTNPGRLYVFTQLGVPVIADFVPSHVQMIQDGVSGRIVYSKESWYQAIEELILDTQKRNDFAKNLRTFVDSTYSPDLNFQHLMKFIEHLR</sequence>
<protein>
    <recommendedName>
        <fullName evidence="3">Glycosyl transferase family 1 domain-containing protein</fullName>
    </recommendedName>
</protein>
<dbReference type="Gene3D" id="3.40.50.2000">
    <property type="entry name" value="Glycogen Phosphorylase B"/>
    <property type="match status" value="1"/>
</dbReference>
<evidence type="ECO:0008006" key="3">
    <source>
        <dbReference type="Google" id="ProtNLM"/>
    </source>
</evidence>
<organism evidence="1 2">
    <name type="scientific">Candidatus Magasanikbacteria bacterium RIFCSPHIGHO2_02_FULL_41_13</name>
    <dbReference type="NCBI Taxonomy" id="1798676"/>
    <lineage>
        <taxon>Bacteria</taxon>
        <taxon>Candidatus Magasanikiibacteriota</taxon>
    </lineage>
</organism>
<dbReference type="SUPFAM" id="SSF53756">
    <property type="entry name" value="UDP-Glycosyltransferase/glycogen phosphorylase"/>
    <property type="match status" value="1"/>
</dbReference>
<reference evidence="1 2" key="1">
    <citation type="journal article" date="2016" name="Nat. Commun.">
        <title>Thousands of microbial genomes shed light on interconnected biogeochemical processes in an aquifer system.</title>
        <authorList>
            <person name="Anantharaman K."/>
            <person name="Brown C.T."/>
            <person name="Hug L.A."/>
            <person name="Sharon I."/>
            <person name="Castelle C.J."/>
            <person name="Probst A.J."/>
            <person name="Thomas B.C."/>
            <person name="Singh A."/>
            <person name="Wilkins M.J."/>
            <person name="Karaoz U."/>
            <person name="Brodie E.L."/>
            <person name="Williams K.H."/>
            <person name="Hubbard S.S."/>
            <person name="Banfield J.F."/>
        </authorList>
    </citation>
    <scope>NUCLEOTIDE SEQUENCE [LARGE SCALE GENOMIC DNA]</scope>
</reference>
<accession>A0A1F6M4A1</accession>
<name>A0A1F6M4A1_9BACT</name>
<evidence type="ECO:0000313" key="2">
    <source>
        <dbReference type="Proteomes" id="UP000178742"/>
    </source>
</evidence>